<evidence type="ECO:0000313" key="1">
    <source>
        <dbReference type="EMBL" id="KAG2229717.1"/>
    </source>
</evidence>
<accession>A0A8H7VSG5</accession>
<evidence type="ECO:0000313" key="2">
    <source>
        <dbReference type="Proteomes" id="UP000613177"/>
    </source>
</evidence>
<protein>
    <submittedName>
        <fullName evidence="1">Uncharacterized protein</fullName>
    </submittedName>
</protein>
<dbReference type="Proteomes" id="UP000613177">
    <property type="component" value="Unassembled WGS sequence"/>
</dbReference>
<dbReference type="AlphaFoldDB" id="A0A8H7VSG5"/>
<sequence>MKKALNAAKREQKYIIAQKINEFNSRNNAKTKFSKLYEEYWSNREELESQRRMAKRQRVVAESGNEATCSTFEVIINKASSSRISLMIEVLIV</sequence>
<keyword evidence="2" id="KW-1185">Reference proteome</keyword>
<organism evidence="1 2">
    <name type="scientific">Thamnidium elegans</name>
    <dbReference type="NCBI Taxonomy" id="101142"/>
    <lineage>
        <taxon>Eukaryota</taxon>
        <taxon>Fungi</taxon>
        <taxon>Fungi incertae sedis</taxon>
        <taxon>Mucoromycota</taxon>
        <taxon>Mucoromycotina</taxon>
        <taxon>Mucoromycetes</taxon>
        <taxon>Mucorales</taxon>
        <taxon>Mucorineae</taxon>
        <taxon>Mucoraceae</taxon>
        <taxon>Thamnidium</taxon>
    </lineage>
</organism>
<dbReference type="EMBL" id="JAEPRE010000249">
    <property type="protein sequence ID" value="KAG2229717.1"/>
    <property type="molecule type" value="Genomic_DNA"/>
</dbReference>
<proteinExistence type="predicted"/>
<gene>
    <name evidence="1" type="ORF">INT48_006422</name>
</gene>
<comment type="caution">
    <text evidence="1">The sequence shown here is derived from an EMBL/GenBank/DDBJ whole genome shotgun (WGS) entry which is preliminary data.</text>
</comment>
<reference evidence="1" key="1">
    <citation type="submission" date="2021-01" db="EMBL/GenBank/DDBJ databases">
        <title>Metabolic potential, ecology and presence of endohyphal bacteria is reflected in genomic diversity of Mucoromycotina.</title>
        <authorList>
            <person name="Muszewska A."/>
            <person name="Okrasinska A."/>
            <person name="Steczkiewicz K."/>
            <person name="Drgas O."/>
            <person name="Orlowska M."/>
            <person name="Perlinska-Lenart U."/>
            <person name="Aleksandrzak-Piekarczyk T."/>
            <person name="Szatraj K."/>
            <person name="Zielenkiewicz U."/>
            <person name="Pilsyk S."/>
            <person name="Malc E."/>
            <person name="Mieczkowski P."/>
            <person name="Kruszewska J.S."/>
            <person name="Biernat P."/>
            <person name="Pawlowska J."/>
        </authorList>
    </citation>
    <scope>NUCLEOTIDE SEQUENCE</scope>
    <source>
        <strain evidence="1">WA0000018081</strain>
    </source>
</reference>
<name>A0A8H7VSG5_9FUNG</name>